<evidence type="ECO:0000256" key="3">
    <source>
        <dbReference type="ARBA" id="ARBA00022475"/>
    </source>
</evidence>
<dbReference type="Pfam" id="PF04039">
    <property type="entry name" value="MnhB"/>
    <property type="match status" value="1"/>
</dbReference>
<organism evidence="9 10">
    <name type="scientific">Candidatus Xenohaliotis californiensis</name>
    <dbReference type="NCBI Taxonomy" id="84677"/>
    <lineage>
        <taxon>Bacteria</taxon>
        <taxon>Pseudomonadati</taxon>
        <taxon>Pseudomonadota</taxon>
        <taxon>Alphaproteobacteria</taxon>
        <taxon>Rickettsiales</taxon>
        <taxon>Anaplasmataceae</taxon>
        <taxon>Candidatus Xenohaliotis</taxon>
    </lineage>
</organism>
<comment type="caution">
    <text evidence="9">The sequence shown here is derived from an EMBL/GenBank/DDBJ whole genome shotgun (WGS) entry which is preliminary data.</text>
</comment>
<evidence type="ECO:0000256" key="5">
    <source>
        <dbReference type="ARBA" id="ARBA00022989"/>
    </source>
</evidence>
<evidence type="ECO:0000256" key="6">
    <source>
        <dbReference type="ARBA" id="ARBA00023136"/>
    </source>
</evidence>
<comment type="subcellular location">
    <subcellularLocation>
        <location evidence="1">Cell membrane</location>
        <topology evidence="1">Multi-pass membrane protein</topology>
    </subcellularLocation>
</comment>
<keyword evidence="5 7" id="KW-1133">Transmembrane helix</keyword>
<feature type="transmembrane region" description="Helical" evidence="7">
    <location>
        <begin position="40"/>
        <end position="59"/>
    </location>
</feature>
<feature type="domain" description="Na+/H+ antiporter MnhB subunit-related protein" evidence="8">
    <location>
        <begin position="15"/>
        <end position="131"/>
    </location>
</feature>
<keyword evidence="10" id="KW-1185">Reference proteome</keyword>
<dbReference type="EMBL" id="CAWVOK010000015">
    <property type="protein sequence ID" value="CAK8162827.1"/>
    <property type="molecule type" value="Genomic_DNA"/>
</dbReference>
<evidence type="ECO:0000313" key="9">
    <source>
        <dbReference type="EMBL" id="CAK8162827.1"/>
    </source>
</evidence>
<gene>
    <name evidence="9" type="ORF">CAXC1_230006</name>
</gene>
<dbReference type="PANTHER" id="PTHR33932:SF4">
    <property type="entry name" value="NA(+)_H(+) ANTIPORTER SUBUNIT B"/>
    <property type="match status" value="1"/>
</dbReference>
<dbReference type="InterPro" id="IPR050622">
    <property type="entry name" value="CPA3_antiporter_subunitB"/>
</dbReference>
<dbReference type="PANTHER" id="PTHR33932">
    <property type="entry name" value="NA(+)/H(+) ANTIPORTER SUBUNIT B"/>
    <property type="match status" value="1"/>
</dbReference>
<keyword evidence="4 7" id="KW-0812">Transmembrane</keyword>
<keyword evidence="6 7" id="KW-0472">Membrane</keyword>
<reference evidence="9 10" key="1">
    <citation type="submission" date="2024-01" db="EMBL/GenBank/DDBJ databases">
        <authorList>
            <person name="Kunselman E."/>
        </authorList>
    </citation>
    <scope>NUCLEOTIDE SEQUENCE [LARGE SCALE GENOMIC DNA]</scope>
    <source>
        <strain evidence="9">2 abalone samples</strain>
    </source>
</reference>
<protein>
    <submittedName>
        <fullName evidence="9">Multicomponent Na+:H+ antiporter subunit B</fullName>
    </submittedName>
</protein>
<dbReference type="NCBIfam" id="NF009162">
    <property type="entry name" value="PRK12508.1"/>
    <property type="match status" value="1"/>
</dbReference>
<keyword evidence="3" id="KW-1003">Cell membrane</keyword>
<feature type="transmembrane region" description="Helical" evidence="7">
    <location>
        <begin position="9"/>
        <end position="28"/>
    </location>
</feature>
<dbReference type="RefSeq" id="WP_338363850.1">
    <property type="nucleotide sequence ID" value="NZ_CAWVOK010000015.1"/>
</dbReference>
<feature type="transmembrane region" description="Helical" evidence="7">
    <location>
        <begin position="71"/>
        <end position="92"/>
    </location>
</feature>
<dbReference type="Proteomes" id="UP001314181">
    <property type="component" value="Unassembled WGS sequence"/>
</dbReference>
<proteinExistence type="inferred from homology"/>
<evidence type="ECO:0000313" key="10">
    <source>
        <dbReference type="Proteomes" id="UP001314181"/>
    </source>
</evidence>
<evidence type="ECO:0000256" key="1">
    <source>
        <dbReference type="ARBA" id="ARBA00004651"/>
    </source>
</evidence>
<sequence length="145" mass="15933">MKKKINHDMAIVLSSFLMIPAILLYGLYLQINGEDSPGGGFQAGVVFAVVYILYVSLFDYKTASKIVPTNFFLNGLSLGVLLYLGTGCASMLMGGNFLEYAVFSNNFAKAQYIGVFLIELGVGLTVFCAMVIFYISFILYDGRNR</sequence>
<evidence type="ECO:0000256" key="2">
    <source>
        <dbReference type="ARBA" id="ARBA00009425"/>
    </source>
</evidence>
<evidence type="ECO:0000256" key="7">
    <source>
        <dbReference type="SAM" id="Phobius"/>
    </source>
</evidence>
<accession>A0ABM9N7V0</accession>
<name>A0ABM9N7V0_9RICK</name>
<comment type="similarity">
    <text evidence="2">Belongs to the CPA3 antiporters (TC 2.A.63) subunit B family.</text>
</comment>
<evidence type="ECO:0000256" key="4">
    <source>
        <dbReference type="ARBA" id="ARBA00022692"/>
    </source>
</evidence>
<evidence type="ECO:0000259" key="8">
    <source>
        <dbReference type="Pfam" id="PF04039"/>
    </source>
</evidence>
<feature type="transmembrane region" description="Helical" evidence="7">
    <location>
        <begin position="112"/>
        <end position="140"/>
    </location>
</feature>
<dbReference type="InterPro" id="IPR007182">
    <property type="entry name" value="MnhB"/>
</dbReference>